<dbReference type="Proteomes" id="UP000242310">
    <property type="component" value="Unassembled WGS sequence"/>
</dbReference>
<sequence length="108" mass="12525">MGMSPLVPKRGGFMPQLIFDVDQVEKRKPEDELQSKVAYVHTEVLDQASGETQHTLMIPVQFHKYGVYPDIKKIGEIVEDTKLKREIYYRLRTYIKKLSPFLVPDSAE</sequence>
<name>A0A2P8HWK6_9BACI</name>
<proteinExistence type="predicted"/>
<dbReference type="EMBL" id="PYAV01000003">
    <property type="protein sequence ID" value="PSL50599.1"/>
    <property type="molecule type" value="Genomic_DNA"/>
</dbReference>
<keyword evidence="2" id="KW-1185">Reference proteome</keyword>
<gene>
    <name evidence="1" type="ORF">B0H94_103212</name>
</gene>
<protein>
    <submittedName>
        <fullName evidence="1">Uncharacterized protein</fullName>
    </submittedName>
</protein>
<organism evidence="1 2">
    <name type="scientific">Salsuginibacillus halophilus</name>
    <dbReference type="NCBI Taxonomy" id="517424"/>
    <lineage>
        <taxon>Bacteria</taxon>
        <taxon>Bacillati</taxon>
        <taxon>Bacillota</taxon>
        <taxon>Bacilli</taxon>
        <taxon>Bacillales</taxon>
        <taxon>Bacillaceae</taxon>
        <taxon>Salsuginibacillus</taxon>
    </lineage>
</organism>
<evidence type="ECO:0000313" key="1">
    <source>
        <dbReference type="EMBL" id="PSL50599.1"/>
    </source>
</evidence>
<dbReference type="AlphaFoldDB" id="A0A2P8HWK6"/>
<evidence type="ECO:0000313" key="2">
    <source>
        <dbReference type="Proteomes" id="UP000242310"/>
    </source>
</evidence>
<reference evidence="1 2" key="1">
    <citation type="submission" date="2018-03" db="EMBL/GenBank/DDBJ databases">
        <title>Genomic Encyclopedia of Type Strains, Phase III (KMG-III): the genomes of soil and plant-associated and newly described type strains.</title>
        <authorList>
            <person name="Whitman W."/>
        </authorList>
    </citation>
    <scope>NUCLEOTIDE SEQUENCE [LARGE SCALE GENOMIC DNA]</scope>
    <source>
        <strain evidence="1 2">CGMCC 1.07653</strain>
    </source>
</reference>
<accession>A0A2P8HWK6</accession>
<comment type="caution">
    <text evidence="1">The sequence shown here is derived from an EMBL/GenBank/DDBJ whole genome shotgun (WGS) entry which is preliminary data.</text>
</comment>